<keyword evidence="2" id="KW-1185">Reference proteome</keyword>
<dbReference type="STRING" id="7222.B4K3F7"/>
<sequence length="78" mass="9244">MATKPPTLASHSRLVNSMAALLRNTIIKETMDFNEIAMHFDKMVRKHDGTRVLNQARRMYFEYLQAHRKQQLHKLYIS</sequence>
<dbReference type="OrthoDB" id="10264062at2759"/>
<evidence type="ECO:0000313" key="2">
    <source>
        <dbReference type="Proteomes" id="UP000001070"/>
    </source>
</evidence>
<dbReference type="HOGENOM" id="CLU_2624586_0_0_1"/>
<dbReference type="SUPFAM" id="SSF47923">
    <property type="entry name" value="Ypt/Rab-GAP domain of gyp1p"/>
    <property type="match status" value="1"/>
</dbReference>
<gene>
    <name evidence="1" type="primary">Dgri\GH22442</name>
    <name evidence="1" type="ORF">Dgri_GH22442</name>
</gene>
<dbReference type="eggNOG" id="KOG2197">
    <property type="taxonomic scope" value="Eukaryota"/>
</dbReference>
<name>B4K3F7_DROGR</name>
<proteinExistence type="predicted"/>
<evidence type="ECO:0000313" key="1">
    <source>
        <dbReference type="EMBL" id="EDW04534.1"/>
    </source>
</evidence>
<accession>B4K3F7</accession>
<dbReference type="InterPro" id="IPR035969">
    <property type="entry name" value="Rab-GAP_TBC_sf"/>
</dbReference>
<protein>
    <submittedName>
        <fullName evidence="1">GH22442</fullName>
    </submittedName>
</protein>
<organism evidence="2">
    <name type="scientific">Drosophila grimshawi</name>
    <name type="common">Hawaiian fruit fly</name>
    <name type="synonym">Idiomyia grimshawi</name>
    <dbReference type="NCBI Taxonomy" id="7222"/>
    <lineage>
        <taxon>Eukaryota</taxon>
        <taxon>Metazoa</taxon>
        <taxon>Ecdysozoa</taxon>
        <taxon>Arthropoda</taxon>
        <taxon>Hexapoda</taxon>
        <taxon>Insecta</taxon>
        <taxon>Pterygota</taxon>
        <taxon>Neoptera</taxon>
        <taxon>Endopterygota</taxon>
        <taxon>Diptera</taxon>
        <taxon>Brachycera</taxon>
        <taxon>Muscomorpha</taxon>
        <taxon>Ephydroidea</taxon>
        <taxon>Drosophilidae</taxon>
        <taxon>Drosophila</taxon>
        <taxon>Hawaiian Drosophila</taxon>
    </lineage>
</organism>
<dbReference type="AlphaFoldDB" id="B4K3F7"/>
<reference evidence="1 2" key="1">
    <citation type="journal article" date="2007" name="Nature">
        <title>Evolution of genes and genomes on the Drosophila phylogeny.</title>
        <authorList>
            <consortium name="Drosophila 12 Genomes Consortium"/>
            <person name="Clark A.G."/>
            <person name="Eisen M.B."/>
            <person name="Smith D.R."/>
            <person name="Bergman C.M."/>
            <person name="Oliver B."/>
            <person name="Markow T.A."/>
            <person name="Kaufman T.C."/>
            <person name="Kellis M."/>
            <person name="Gelbart W."/>
            <person name="Iyer V.N."/>
            <person name="Pollard D.A."/>
            <person name="Sackton T.B."/>
            <person name="Larracuente A.M."/>
            <person name="Singh N.D."/>
            <person name="Abad J.P."/>
            <person name="Abt D.N."/>
            <person name="Adryan B."/>
            <person name="Aguade M."/>
            <person name="Akashi H."/>
            <person name="Anderson W.W."/>
            <person name="Aquadro C.F."/>
            <person name="Ardell D.H."/>
            <person name="Arguello R."/>
            <person name="Artieri C.G."/>
            <person name="Barbash D.A."/>
            <person name="Barker D."/>
            <person name="Barsanti P."/>
            <person name="Batterham P."/>
            <person name="Batzoglou S."/>
            <person name="Begun D."/>
            <person name="Bhutkar A."/>
            <person name="Blanco E."/>
            <person name="Bosak S.A."/>
            <person name="Bradley R.K."/>
            <person name="Brand A.D."/>
            <person name="Brent M.R."/>
            <person name="Brooks A.N."/>
            <person name="Brown R.H."/>
            <person name="Butlin R.K."/>
            <person name="Caggese C."/>
            <person name="Calvi B.R."/>
            <person name="Bernardo de Carvalho A."/>
            <person name="Caspi A."/>
            <person name="Castrezana S."/>
            <person name="Celniker S.E."/>
            <person name="Chang J.L."/>
            <person name="Chapple C."/>
            <person name="Chatterji S."/>
            <person name="Chinwalla A."/>
            <person name="Civetta A."/>
            <person name="Clifton S.W."/>
            <person name="Comeron J.M."/>
            <person name="Costello J.C."/>
            <person name="Coyne J.A."/>
            <person name="Daub J."/>
            <person name="David R.G."/>
            <person name="Delcher A.L."/>
            <person name="Delehaunty K."/>
            <person name="Do C.B."/>
            <person name="Ebling H."/>
            <person name="Edwards K."/>
            <person name="Eickbush T."/>
            <person name="Evans J.D."/>
            <person name="Filipski A."/>
            <person name="Findeiss S."/>
            <person name="Freyhult E."/>
            <person name="Fulton L."/>
            <person name="Fulton R."/>
            <person name="Garcia A.C."/>
            <person name="Gardiner A."/>
            <person name="Garfield D.A."/>
            <person name="Garvin B.E."/>
            <person name="Gibson G."/>
            <person name="Gilbert D."/>
            <person name="Gnerre S."/>
            <person name="Godfrey J."/>
            <person name="Good R."/>
            <person name="Gotea V."/>
            <person name="Gravely B."/>
            <person name="Greenberg A.J."/>
            <person name="Griffiths-Jones S."/>
            <person name="Gross S."/>
            <person name="Guigo R."/>
            <person name="Gustafson E.A."/>
            <person name="Haerty W."/>
            <person name="Hahn M.W."/>
            <person name="Halligan D.L."/>
            <person name="Halpern A.L."/>
            <person name="Halter G.M."/>
            <person name="Han M.V."/>
            <person name="Heger A."/>
            <person name="Hillier L."/>
            <person name="Hinrichs A.S."/>
            <person name="Holmes I."/>
            <person name="Hoskins R.A."/>
            <person name="Hubisz M.J."/>
            <person name="Hultmark D."/>
            <person name="Huntley M.A."/>
            <person name="Jaffe D.B."/>
            <person name="Jagadeeshan S."/>
            <person name="Jeck W.R."/>
            <person name="Johnson J."/>
            <person name="Jones C.D."/>
            <person name="Jordan W.C."/>
            <person name="Karpen G.H."/>
            <person name="Kataoka E."/>
            <person name="Keightley P.D."/>
            <person name="Kheradpour P."/>
            <person name="Kirkness E.F."/>
            <person name="Koerich L.B."/>
            <person name="Kristiansen K."/>
            <person name="Kudrna D."/>
            <person name="Kulathinal R.J."/>
            <person name="Kumar S."/>
            <person name="Kwok R."/>
            <person name="Lander E."/>
            <person name="Langley C.H."/>
            <person name="Lapoint R."/>
            <person name="Lazzaro B.P."/>
            <person name="Lee S.J."/>
            <person name="Levesque L."/>
            <person name="Li R."/>
            <person name="Lin C.F."/>
            <person name="Lin M.F."/>
            <person name="Lindblad-Toh K."/>
            <person name="Llopart A."/>
            <person name="Long M."/>
            <person name="Low L."/>
            <person name="Lozovsky E."/>
            <person name="Lu J."/>
            <person name="Luo M."/>
            <person name="Machado C.A."/>
            <person name="Makalowski W."/>
            <person name="Marzo M."/>
            <person name="Matsuda M."/>
            <person name="Matzkin L."/>
            <person name="McAllister B."/>
            <person name="McBride C.S."/>
            <person name="McKernan B."/>
            <person name="McKernan K."/>
            <person name="Mendez-Lago M."/>
            <person name="Minx P."/>
            <person name="Mollenhauer M.U."/>
            <person name="Montooth K."/>
            <person name="Mount S.M."/>
            <person name="Mu X."/>
            <person name="Myers E."/>
            <person name="Negre B."/>
            <person name="Newfeld S."/>
            <person name="Nielsen R."/>
            <person name="Noor M.A."/>
            <person name="O'Grady P."/>
            <person name="Pachter L."/>
            <person name="Papaceit M."/>
            <person name="Parisi M.J."/>
            <person name="Parisi M."/>
            <person name="Parts L."/>
            <person name="Pedersen J.S."/>
            <person name="Pesole G."/>
            <person name="Phillippy A.M."/>
            <person name="Ponting C.P."/>
            <person name="Pop M."/>
            <person name="Porcelli D."/>
            <person name="Powell J.R."/>
            <person name="Prohaska S."/>
            <person name="Pruitt K."/>
            <person name="Puig M."/>
            <person name="Quesneville H."/>
            <person name="Ram K.R."/>
            <person name="Rand D."/>
            <person name="Rasmussen M.D."/>
            <person name="Reed L.K."/>
            <person name="Reenan R."/>
            <person name="Reily A."/>
            <person name="Remington K.A."/>
            <person name="Rieger T.T."/>
            <person name="Ritchie M.G."/>
            <person name="Robin C."/>
            <person name="Rogers Y.H."/>
            <person name="Rohde C."/>
            <person name="Rozas J."/>
            <person name="Rubenfield M.J."/>
            <person name="Ruiz A."/>
            <person name="Russo S."/>
            <person name="Salzberg S.L."/>
            <person name="Sanchez-Gracia A."/>
            <person name="Saranga D.J."/>
            <person name="Sato H."/>
            <person name="Schaeffer S.W."/>
            <person name="Schatz M.C."/>
            <person name="Schlenke T."/>
            <person name="Schwartz R."/>
            <person name="Segarra C."/>
            <person name="Singh R.S."/>
            <person name="Sirot L."/>
            <person name="Sirota M."/>
            <person name="Sisneros N.B."/>
            <person name="Smith C.D."/>
            <person name="Smith T.F."/>
            <person name="Spieth J."/>
            <person name="Stage D.E."/>
            <person name="Stark A."/>
            <person name="Stephan W."/>
            <person name="Strausberg R.L."/>
            <person name="Strempel S."/>
            <person name="Sturgill D."/>
            <person name="Sutton G."/>
            <person name="Sutton G.G."/>
            <person name="Tao W."/>
            <person name="Teichmann S."/>
            <person name="Tobari Y.N."/>
            <person name="Tomimura Y."/>
            <person name="Tsolas J.M."/>
            <person name="Valente V.L."/>
            <person name="Venter E."/>
            <person name="Venter J.C."/>
            <person name="Vicario S."/>
            <person name="Vieira F.G."/>
            <person name="Vilella A.J."/>
            <person name="Villasante A."/>
            <person name="Walenz B."/>
            <person name="Wang J."/>
            <person name="Wasserman M."/>
            <person name="Watts T."/>
            <person name="Wilson D."/>
            <person name="Wilson R.K."/>
            <person name="Wing R.A."/>
            <person name="Wolfner M.F."/>
            <person name="Wong A."/>
            <person name="Wong G.K."/>
            <person name="Wu C.I."/>
            <person name="Wu G."/>
            <person name="Yamamoto D."/>
            <person name="Yang H.P."/>
            <person name="Yang S.P."/>
            <person name="Yorke J.A."/>
            <person name="Yoshida K."/>
            <person name="Zdobnov E."/>
            <person name="Zhang P."/>
            <person name="Zhang Y."/>
            <person name="Zimin A.V."/>
            <person name="Baldwin J."/>
            <person name="Abdouelleil A."/>
            <person name="Abdulkadir J."/>
            <person name="Abebe A."/>
            <person name="Abera B."/>
            <person name="Abreu J."/>
            <person name="Acer S.C."/>
            <person name="Aftuck L."/>
            <person name="Alexander A."/>
            <person name="An P."/>
            <person name="Anderson E."/>
            <person name="Anderson S."/>
            <person name="Arachi H."/>
            <person name="Azer M."/>
            <person name="Bachantsang P."/>
            <person name="Barry A."/>
            <person name="Bayul T."/>
            <person name="Berlin A."/>
            <person name="Bessette D."/>
            <person name="Bloom T."/>
            <person name="Blye J."/>
            <person name="Boguslavskiy L."/>
            <person name="Bonnet C."/>
            <person name="Boukhgalter B."/>
            <person name="Bourzgui I."/>
            <person name="Brown A."/>
            <person name="Cahill P."/>
            <person name="Channer S."/>
            <person name="Cheshatsang Y."/>
            <person name="Chuda L."/>
            <person name="Citroen M."/>
            <person name="Collymore A."/>
            <person name="Cooke P."/>
            <person name="Costello M."/>
            <person name="D'Aco K."/>
            <person name="Daza R."/>
            <person name="De Haan G."/>
            <person name="DeGray S."/>
            <person name="DeMaso C."/>
            <person name="Dhargay N."/>
            <person name="Dooley K."/>
            <person name="Dooley E."/>
            <person name="Doricent M."/>
            <person name="Dorje P."/>
            <person name="Dorjee K."/>
            <person name="Dupes A."/>
            <person name="Elong R."/>
            <person name="Falk J."/>
            <person name="Farina A."/>
            <person name="Faro S."/>
            <person name="Ferguson D."/>
            <person name="Fisher S."/>
            <person name="Foley C.D."/>
            <person name="Franke A."/>
            <person name="Friedrich D."/>
            <person name="Gadbois L."/>
            <person name="Gearin G."/>
            <person name="Gearin C.R."/>
            <person name="Giannoukos G."/>
            <person name="Goode T."/>
            <person name="Graham J."/>
            <person name="Grandbois E."/>
            <person name="Grewal S."/>
            <person name="Gyaltsen K."/>
            <person name="Hafez N."/>
            <person name="Hagos B."/>
            <person name="Hall J."/>
            <person name="Henson C."/>
            <person name="Hollinger A."/>
            <person name="Honan T."/>
            <person name="Huard M.D."/>
            <person name="Hughes L."/>
            <person name="Hurhula B."/>
            <person name="Husby M.E."/>
            <person name="Kamat A."/>
            <person name="Kanga B."/>
            <person name="Kashin S."/>
            <person name="Khazanovich D."/>
            <person name="Kisner P."/>
            <person name="Lance K."/>
            <person name="Lara M."/>
            <person name="Lee W."/>
            <person name="Lennon N."/>
            <person name="Letendre F."/>
            <person name="LeVine R."/>
            <person name="Lipovsky A."/>
            <person name="Liu X."/>
            <person name="Liu J."/>
            <person name="Liu S."/>
            <person name="Lokyitsang T."/>
            <person name="Lokyitsang Y."/>
            <person name="Lubonja R."/>
            <person name="Lui A."/>
            <person name="MacDonald P."/>
            <person name="Magnisalis V."/>
            <person name="Maru K."/>
            <person name="Matthews C."/>
            <person name="McCusker W."/>
            <person name="McDonough S."/>
            <person name="Mehta T."/>
            <person name="Meldrim J."/>
            <person name="Meneus L."/>
            <person name="Mihai O."/>
            <person name="Mihalev A."/>
            <person name="Mihova T."/>
            <person name="Mittelman R."/>
            <person name="Mlenga V."/>
            <person name="Montmayeur A."/>
            <person name="Mulrain L."/>
            <person name="Navidi A."/>
            <person name="Naylor J."/>
            <person name="Negash T."/>
            <person name="Nguyen T."/>
            <person name="Nguyen N."/>
            <person name="Nicol R."/>
            <person name="Norbu C."/>
            <person name="Norbu N."/>
            <person name="Novod N."/>
            <person name="O'Neill B."/>
            <person name="Osman S."/>
            <person name="Markiewicz E."/>
            <person name="Oyono O.L."/>
            <person name="Patti C."/>
            <person name="Phunkhang P."/>
            <person name="Pierre F."/>
            <person name="Priest M."/>
            <person name="Raghuraman S."/>
            <person name="Rege F."/>
            <person name="Reyes R."/>
            <person name="Rise C."/>
            <person name="Rogov P."/>
            <person name="Ross K."/>
            <person name="Ryan E."/>
            <person name="Settipalli S."/>
            <person name="Shea T."/>
            <person name="Sherpa N."/>
            <person name="Shi L."/>
            <person name="Shih D."/>
            <person name="Sparrow T."/>
            <person name="Spaulding J."/>
            <person name="Stalker J."/>
            <person name="Stange-Thomann N."/>
            <person name="Stavropoulos S."/>
            <person name="Stone C."/>
            <person name="Strader C."/>
            <person name="Tesfaye S."/>
            <person name="Thomson T."/>
            <person name="Thoulutsang Y."/>
            <person name="Thoulutsang D."/>
            <person name="Topham K."/>
            <person name="Topping I."/>
            <person name="Tsamla T."/>
            <person name="Vassiliev H."/>
            <person name="Vo A."/>
            <person name="Wangchuk T."/>
            <person name="Wangdi T."/>
            <person name="Weiand M."/>
            <person name="Wilkinson J."/>
            <person name="Wilson A."/>
            <person name="Yadav S."/>
            <person name="Young G."/>
            <person name="Yu Q."/>
            <person name="Zembek L."/>
            <person name="Zhong D."/>
            <person name="Zimmer A."/>
            <person name="Zwirko Z."/>
            <person name="Jaffe D.B."/>
            <person name="Alvarez P."/>
            <person name="Brockman W."/>
            <person name="Butler J."/>
            <person name="Chin C."/>
            <person name="Gnerre S."/>
            <person name="Grabherr M."/>
            <person name="Kleber M."/>
            <person name="Mauceli E."/>
            <person name="MacCallum I."/>
        </authorList>
    </citation>
    <scope>NUCLEOTIDE SEQUENCE [LARGE SCALE GENOMIC DNA]</scope>
    <source>
        <strain evidence="2">Tucson 15287-2541.00</strain>
    </source>
</reference>
<dbReference type="InParanoid" id="B4K3F7"/>
<dbReference type="Proteomes" id="UP000001070">
    <property type="component" value="Unassembled WGS sequence"/>
</dbReference>
<dbReference type="EMBL" id="CH922230">
    <property type="protein sequence ID" value="EDW04534.1"/>
    <property type="molecule type" value="Genomic_DNA"/>
</dbReference>